<dbReference type="EMBL" id="JAUSTQ010000001">
    <property type="protein sequence ID" value="MDQ0158425.1"/>
    <property type="molecule type" value="Genomic_DNA"/>
</dbReference>
<dbReference type="InterPro" id="IPR019700">
    <property type="entry name" value="Sigma-G_inhibitor_Gin"/>
</dbReference>
<keyword evidence="2" id="KW-1185">Reference proteome</keyword>
<dbReference type="GO" id="GO:0008168">
    <property type="term" value="F:methyltransferase activity"/>
    <property type="evidence" value="ECO:0007669"/>
    <property type="project" value="UniProtKB-KW"/>
</dbReference>
<keyword evidence="1" id="KW-0808">Transferase</keyword>
<accession>A0ABT9VBS1</accession>
<proteinExistence type="predicted"/>
<dbReference type="GO" id="GO:0032259">
    <property type="term" value="P:methylation"/>
    <property type="evidence" value="ECO:0007669"/>
    <property type="project" value="UniProtKB-KW"/>
</dbReference>
<dbReference type="RefSeq" id="WP_167262932.1">
    <property type="nucleotide sequence ID" value="NZ_JAUSTQ010000001.1"/>
</dbReference>
<dbReference type="Pfam" id="PF10764">
    <property type="entry name" value="Gin"/>
    <property type="match status" value="1"/>
</dbReference>
<keyword evidence="1" id="KW-0489">Methyltransferase</keyword>
<comment type="caution">
    <text evidence="1">The sequence shown here is derived from an EMBL/GenBank/DDBJ whole genome shotgun (WGS) entry which is preliminary data.</text>
</comment>
<reference evidence="1 2" key="1">
    <citation type="submission" date="2023-07" db="EMBL/GenBank/DDBJ databases">
        <title>Genomic Encyclopedia of Type Strains, Phase IV (KMG-IV): sequencing the most valuable type-strain genomes for metagenomic binning, comparative biology and taxonomic classification.</title>
        <authorList>
            <person name="Goeker M."/>
        </authorList>
    </citation>
    <scope>NUCLEOTIDE SEQUENCE [LARGE SCALE GENOMIC DNA]</scope>
    <source>
        <strain evidence="1 2">DSM 16460</strain>
    </source>
</reference>
<name>A0ABT9VBS1_9BACI</name>
<sequence length="63" mass="7635">MNQMTFHYCQVCDQWKAQGIYVLTNFICQSCERAIVQTNPEEEQYQYYVEKMKSRPLTNQMLM</sequence>
<dbReference type="Proteomes" id="UP001224359">
    <property type="component" value="Unassembled WGS sequence"/>
</dbReference>
<gene>
    <name evidence="1" type="ORF">J2S77_000375</name>
</gene>
<organism evidence="1 2">
    <name type="scientific">Alkalibacillus salilacus</name>
    <dbReference type="NCBI Taxonomy" id="284582"/>
    <lineage>
        <taxon>Bacteria</taxon>
        <taxon>Bacillati</taxon>
        <taxon>Bacillota</taxon>
        <taxon>Bacilli</taxon>
        <taxon>Bacillales</taxon>
        <taxon>Bacillaceae</taxon>
        <taxon>Alkalibacillus</taxon>
    </lineage>
</organism>
<evidence type="ECO:0000313" key="1">
    <source>
        <dbReference type="EMBL" id="MDQ0158425.1"/>
    </source>
</evidence>
<evidence type="ECO:0000313" key="2">
    <source>
        <dbReference type="Proteomes" id="UP001224359"/>
    </source>
</evidence>
<protein>
    <submittedName>
        <fullName evidence="1">Methyltransferase</fullName>
    </submittedName>
</protein>